<gene>
    <name evidence="1" type="ORF">HNP76_002579</name>
</gene>
<dbReference type="AlphaFoldDB" id="A0A7W8GB42"/>
<comment type="caution">
    <text evidence="1">The sequence shown here is derived from an EMBL/GenBank/DDBJ whole genome shotgun (WGS) entry which is preliminary data.</text>
</comment>
<reference evidence="1 2" key="1">
    <citation type="submission" date="2020-08" db="EMBL/GenBank/DDBJ databases">
        <title>Genomic Encyclopedia of Type Strains, Phase IV (KMG-IV): sequencing the most valuable type-strain genomes for metagenomic binning, comparative biology and taxonomic classification.</title>
        <authorList>
            <person name="Goeker M."/>
        </authorList>
    </citation>
    <scope>NUCLEOTIDE SEQUENCE [LARGE SCALE GENOMIC DNA]</scope>
    <source>
        <strain evidence="1 2">DSM 103462</strain>
    </source>
</reference>
<sequence>MNDKNLKRLFDFQKFEGNSAMDFAIQSARSYISSLQNSVSENAFELNEDELDMVNAAGLVDSGLPRSGTISPVTKDKEIL</sequence>
<keyword evidence="2" id="KW-1185">Reference proteome</keyword>
<dbReference type="Proteomes" id="UP000518887">
    <property type="component" value="Unassembled WGS sequence"/>
</dbReference>
<protein>
    <submittedName>
        <fullName evidence="1">Uncharacterized protein</fullName>
    </submittedName>
</protein>
<evidence type="ECO:0000313" key="1">
    <source>
        <dbReference type="EMBL" id="MBB5227183.1"/>
    </source>
</evidence>
<name>A0A7W8GB42_9SPIR</name>
<dbReference type="EMBL" id="JACHFQ010000008">
    <property type="protein sequence ID" value="MBB5227183.1"/>
    <property type="molecule type" value="Genomic_DNA"/>
</dbReference>
<proteinExistence type="predicted"/>
<dbReference type="RefSeq" id="WP_184661158.1">
    <property type="nucleotide sequence ID" value="NZ_JACHFQ010000008.1"/>
</dbReference>
<evidence type="ECO:0000313" key="2">
    <source>
        <dbReference type="Proteomes" id="UP000518887"/>
    </source>
</evidence>
<organism evidence="1 2">
    <name type="scientific">Treponema ruminis</name>
    <dbReference type="NCBI Taxonomy" id="744515"/>
    <lineage>
        <taxon>Bacteria</taxon>
        <taxon>Pseudomonadati</taxon>
        <taxon>Spirochaetota</taxon>
        <taxon>Spirochaetia</taxon>
        <taxon>Spirochaetales</taxon>
        <taxon>Treponemataceae</taxon>
        <taxon>Treponema</taxon>
    </lineage>
</organism>
<accession>A0A7W8GB42</accession>